<accession>A0ACA9KWV5</accession>
<organism evidence="1 2">
    <name type="scientific">Racocetra persica</name>
    <dbReference type="NCBI Taxonomy" id="160502"/>
    <lineage>
        <taxon>Eukaryota</taxon>
        <taxon>Fungi</taxon>
        <taxon>Fungi incertae sedis</taxon>
        <taxon>Mucoromycota</taxon>
        <taxon>Glomeromycotina</taxon>
        <taxon>Glomeromycetes</taxon>
        <taxon>Diversisporales</taxon>
        <taxon>Gigasporaceae</taxon>
        <taxon>Racocetra</taxon>
    </lineage>
</organism>
<comment type="caution">
    <text evidence="1">The sequence shown here is derived from an EMBL/GenBank/DDBJ whole genome shotgun (WGS) entry which is preliminary data.</text>
</comment>
<name>A0ACA9KWV5_9GLOM</name>
<reference evidence="1" key="1">
    <citation type="submission" date="2021-06" db="EMBL/GenBank/DDBJ databases">
        <authorList>
            <person name="Kallberg Y."/>
            <person name="Tangrot J."/>
            <person name="Rosling A."/>
        </authorList>
    </citation>
    <scope>NUCLEOTIDE SEQUENCE</scope>
    <source>
        <strain evidence="1">MA461A</strain>
    </source>
</reference>
<evidence type="ECO:0000313" key="2">
    <source>
        <dbReference type="Proteomes" id="UP000789920"/>
    </source>
</evidence>
<keyword evidence="2" id="KW-1185">Reference proteome</keyword>
<proteinExistence type="predicted"/>
<sequence>MLVKDYSSMESNLNSMERVKEYIDMPQELLSISSARPPAAWPTSGEIEVSNLTVNHTLKDEPILRNISFNVQDKEKIGIVGRAGAGKSTLANSFLRLVEATEGRIMIDGINIADISLEDLRSRFTIISQGTIRSNLDIRLEYDDHDLWESLRRARLVHVEIEENLPNRQSLIIGPITSLEDPVNEGGSNFSRGQRQLFCFARALLRQPKIIIMDEVTDNLDTETEKKVQEIINDEFQNSTVLNISHQFKNIIDSDRILVLDQGEIVEFDTPRNLLMDPKRLFRQLCEQDGELESLVKTLKLNYSEDEDEEGYSEEHYDDDDTDGMEMGIEIEEQDDEQTERQSGHEVDEEREENDQLEMFDDQHHGDDYEVQENSE</sequence>
<dbReference type="EMBL" id="CAJVQC010001402">
    <property type="protein sequence ID" value="CAG8493725.1"/>
    <property type="molecule type" value="Genomic_DNA"/>
</dbReference>
<dbReference type="Proteomes" id="UP000789920">
    <property type="component" value="Unassembled WGS sequence"/>
</dbReference>
<evidence type="ECO:0000313" key="1">
    <source>
        <dbReference type="EMBL" id="CAG8493725.1"/>
    </source>
</evidence>
<gene>
    <name evidence="1" type="ORF">RPERSI_LOCUS1507</name>
</gene>
<protein>
    <submittedName>
        <fullName evidence="1">24185_t:CDS:1</fullName>
    </submittedName>
</protein>